<feature type="region of interest" description="Disordered" evidence="1">
    <location>
        <begin position="215"/>
        <end position="247"/>
    </location>
</feature>
<dbReference type="STRING" id="641025.SAMN05421507_102686"/>
<sequence>MRVRPGERNQGLGHVAVEGEGVRHVQVPGDPRGTALLQRRLDQHGVDANRVLADVVGAADLGSADAGTEGLFPHPFAQATFAPGGGHGGVLVHPAIGLRSIGVETAGERQDRVIGLRGGDHRGSQGWRQALPQGVRGRVRAVVDRFRTAGQLGHPQRVGGVRGYPLDQWVRRAGAAARDDPDAVAALDQQAGDVRADGAGTDDDMFGHDELLLGVPGSRPKPVQAGTPTRVPATRNANDVRFPNLIS</sequence>
<protein>
    <submittedName>
        <fullName evidence="2">Uncharacterized protein</fullName>
    </submittedName>
</protein>
<evidence type="ECO:0000313" key="2">
    <source>
        <dbReference type="EMBL" id="SDO48626.1"/>
    </source>
</evidence>
<evidence type="ECO:0000256" key="1">
    <source>
        <dbReference type="SAM" id="MobiDB-lite"/>
    </source>
</evidence>
<dbReference type="Proteomes" id="UP000199691">
    <property type="component" value="Unassembled WGS sequence"/>
</dbReference>
<accession>A0A1H0JY59</accession>
<organism evidence="2 3">
    <name type="scientific">Lentzea jiangxiensis</name>
    <dbReference type="NCBI Taxonomy" id="641025"/>
    <lineage>
        <taxon>Bacteria</taxon>
        <taxon>Bacillati</taxon>
        <taxon>Actinomycetota</taxon>
        <taxon>Actinomycetes</taxon>
        <taxon>Pseudonocardiales</taxon>
        <taxon>Pseudonocardiaceae</taxon>
        <taxon>Lentzea</taxon>
    </lineage>
</organism>
<name>A0A1H0JY59_9PSEU</name>
<keyword evidence="3" id="KW-1185">Reference proteome</keyword>
<evidence type="ECO:0000313" key="3">
    <source>
        <dbReference type="Proteomes" id="UP000199691"/>
    </source>
</evidence>
<gene>
    <name evidence="2" type="ORF">SAMN05421507_102686</name>
</gene>
<dbReference type="EMBL" id="FNIX01000002">
    <property type="protein sequence ID" value="SDO48626.1"/>
    <property type="molecule type" value="Genomic_DNA"/>
</dbReference>
<reference evidence="3" key="1">
    <citation type="submission" date="2016-10" db="EMBL/GenBank/DDBJ databases">
        <authorList>
            <person name="Varghese N."/>
            <person name="Submissions S."/>
        </authorList>
    </citation>
    <scope>NUCLEOTIDE SEQUENCE [LARGE SCALE GENOMIC DNA]</scope>
    <source>
        <strain evidence="3">CGMCC 4.6609</strain>
    </source>
</reference>
<proteinExistence type="predicted"/>
<dbReference type="AlphaFoldDB" id="A0A1H0JY59"/>